<name>A0ABN9W5F3_9DINO</name>
<evidence type="ECO:0000313" key="3">
    <source>
        <dbReference type="Proteomes" id="UP001189429"/>
    </source>
</evidence>
<accession>A0ABN9W5F3</accession>
<gene>
    <name evidence="2" type="ORF">PCOR1329_LOCUS63852</name>
</gene>
<sequence>MPCQLVLSVRERAVPGLNRGWRTPDPSPTRDPDDVARYGVASWSSYEMTEASEILDADASDISTHQAERAAGTVHACEIVGAGNPSGQDFDRLDVAWARFRTPSPEDRTLAPCAPLAWPQGIPFGQQVLAPAGQAGAVPDTPHAHIRMPSLEARALAPRAPWAWSQGVPEKPQQMPFGEPRVEPPPPPPPLPPAHAAGAALRGRAGVQEPKTAMAKQRCPPPERTGMPQELGGVLSVGSVGHPYACEAACKFVRKSRGCKLWADCSRCHACVWNRYEANRAARNVGGCPPCPVVR</sequence>
<feature type="compositionally biased region" description="Pro residues" evidence="1">
    <location>
        <begin position="183"/>
        <end position="193"/>
    </location>
</feature>
<keyword evidence="3" id="KW-1185">Reference proteome</keyword>
<dbReference type="Proteomes" id="UP001189429">
    <property type="component" value="Unassembled WGS sequence"/>
</dbReference>
<dbReference type="EMBL" id="CAUYUJ010018121">
    <property type="protein sequence ID" value="CAK0880827.1"/>
    <property type="molecule type" value="Genomic_DNA"/>
</dbReference>
<comment type="caution">
    <text evidence="2">The sequence shown here is derived from an EMBL/GenBank/DDBJ whole genome shotgun (WGS) entry which is preliminary data.</text>
</comment>
<feature type="compositionally biased region" description="Low complexity" evidence="1">
    <location>
        <begin position="194"/>
        <end position="205"/>
    </location>
</feature>
<reference evidence="2" key="1">
    <citation type="submission" date="2023-10" db="EMBL/GenBank/DDBJ databases">
        <authorList>
            <person name="Chen Y."/>
            <person name="Shah S."/>
            <person name="Dougan E. K."/>
            <person name="Thang M."/>
            <person name="Chan C."/>
        </authorList>
    </citation>
    <scope>NUCLEOTIDE SEQUENCE [LARGE SCALE GENOMIC DNA]</scope>
</reference>
<evidence type="ECO:0000256" key="1">
    <source>
        <dbReference type="SAM" id="MobiDB-lite"/>
    </source>
</evidence>
<evidence type="ECO:0000313" key="2">
    <source>
        <dbReference type="EMBL" id="CAK0880827.1"/>
    </source>
</evidence>
<organism evidence="2 3">
    <name type="scientific">Prorocentrum cordatum</name>
    <dbReference type="NCBI Taxonomy" id="2364126"/>
    <lineage>
        <taxon>Eukaryota</taxon>
        <taxon>Sar</taxon>
        <taxon>Alveolata</taxon>
        <taxon>Dinophyceae</taxon>
        <taxon>Prorocentrales</taxon>
        <taxon>Prorocentraceae</taxon>
        <taxon>Prorocentrum</taxon>
    </lineage>
</organism>
<feature type="region of interest" description="Disordered" evidence="1">
    <location>
        <begin position="162"/>
        <end position="225"/>
    </location>
</feature>
<proteinExistence type="predicted"/>
<protein>
    <submittedName>
        <fullName evidence="2">Uncharacterized protein</fullName>
    </submittedName>
</protein>